<reference evidence="1 2" key="1">
    <citation type="journal article" date="2016" name="J. Zhejiang Univ. Sci. B">
        <title>Antibiotic resistance mechanisms of Myroides sp.</title>
        <authorList>
            <person name="Hu S."/>
            <person name="Yuan S."/>
            <person name="Qu H."/>
            <person name="Jiang T."/>
            <person name="Zhou Y."/>
            <person name="Wang M."/>
            <person name="Ming D."/>
        </authorList>
    </citation>
    <scope>NUCLEOTIDE SEQUENCE [LARGE SCALE GENOMIC DNA]</scope>
    <source>
        <strain evidence="1 2">PR63039</strain>
    </source>
</reference>
<name>A0A0S7EEA1_9FLAO</name>
<dbReference type="eggNOG" id="ENOG502Z8IK">
    <property type="taxonomic scope" value="Bacteria"/>
</dbReference>
<dbReference type="RefSeq" id="WP_006257784.1">
    <property type="nucleotide sequence ID" value="NZ_BCMQ01000002.1"/>
</dbReference>
<dbReference type="Pfam" id="PF14092">
    <property type="entry name" value="DUF4270"/>
    <property type="match status" value="1"/>
</dbReference>
<evidence type="ECO:0000313" key="1">
    <source>
        <dbReference type="EMBL" id="ALU25745.1"/>
    </source>
</evidence>
<evidence type="ECO:0000313" key="2">
    <source>
        <dbReference type="Proteomes" id="UP000069030"/>
    </source>
</evidence>
<protein>
    <submittedName>
        <fullName evidence="1">Uncharacterized protein</fullName>
    </submittedName>
</protein>
<accession>A0A0S7EEA1</accession>
<gene>
    <name evidence="1" type="ORF">AS202_06185</name>
</gene>
<dbReference type="KEGG" id="mod:AS202_06185"/>
<organism evidence="1 2">
    <name type="scientific">Myroides odoratimimus</name>
    <dbReference type="NCBI Taxonomy" id="76832"/>
    <lineage>
        <taxon>Bacteria</taxon>
        <taxon>Pseudomonadati</taxon>
        <taxon>Bacteroidota</taxon>
        <taxon>Flavobacteriia</taxon>
        <taxon>Flavobacteriales</taxon>
        <taxon>Flavobacteriaceae</taxon>
        <taxon>Myroides</taxon>
    </lineage>
</organism>
<dbReference type="InterPro" id="IPR025366">
    <property type="entry name" value="DUF4270"/>
</dbReference>
<dbReference type="PROSITE" id="PS51257">
    <property type="entry name" value="PROKAR_LIPOPROTEIN"/>
    <property type="match status" value="1"/>
</dbReference>
<dbReference type="AlphaFoldDB" id="A0A0S7EEA1"/>
<dbReference type="Proteomes" id="UP000069030">
    <property type="component" value="Chromosome"/>
</dbReference>
<sequence length="547" mass="60766">MNQKNILKGISLVLGFMALQACESDFTETGSDIIGGGNFDIESYNVKDIKAYNQAYGAVDGSRLGEVPFGYLDNGLFGATSNDLVVQLANSTSVVGDIGDNVKVDSVYVYVPYFSQFDKVDNKVNYYKLKNVYGEGSIDLKVYQNNYHLMDVDLTDGSASKYYTDQTGALIDKNKINTQLNTSGQSSQNSNFTFTNREIVIYKTDKDGNPIKDPNTGDNQIKERLIPGMWLDLNKNYFEKFINDNKAKLSEANGFSDLFKGLYLKTEGNGSKGTTGLLDIAKGKIVVIFHVDKKTKGEDGKEVITRERKEITLSLSGNTVGTKKFSVNMFNTLLDGTYQSEVANANKVQGDESLYIKGGQGSLAVIDLLKSNNLEELKALKKEDVLLNEAYLTIYVDKERMQGQPIPERLFLYDYDNSIALSDFANDAVSTSQYIKQGYNGIFVKEDKENKKEGYYYKFKITDHIRGLLKSKNDVSPKLALTVANNFAVGGYVNQKLKNEINNEPTNVNVVPAYAVSCPIGVVLHGANTTLDNKKMKLEIFYTKAKK</sequence>
<dbReference type="EMBL" id="CP013690">
    <property type="protein sequence ID" value="ALU25745.1"/>
    <property type="molecule type" value="Genomic_DNA"/>
</dbReference>
<proteinExistence type="predicted"/>